<evidence type="ECO:0000259" key="4">
    <source>
        <dbReference type="Pfam" id="PF09126"/>
    </source>
</evidence>
<dbReference type="InterPro" id="IPR015210">
    <property type="entry name" value="NaeI"/>
</dbReference>
<dbReference type="InterPro" id="IPR011335">
    <property type="entry name" value="Restrct_endonuc-II-like"/>
</dbReference>
<dbReference type="RefSeq" id="WP_378264943.1">
    <property type="nucleotide sequence ID" value="NZ_JBHUKR010000007.1"/>
</dbReference>
<dbReference type="InterPro" id="IPR037057">
    <property type="entry name" value="DNA_rep_MutH/T2_RE_sf"/>
</dbReference>
<dbReference type="Gene3D" id="3.40.600.10">
    <property type="entry name" value="DNA mismatch repair MutH/Restriction endonuclease, type II"/>
    <property type="match status" value="1"/>
</dbReference>
<sequence length="319" mass="34801">MGDTSTLFELVAGGTPRPGQGGTGSVDQGLDEVVAWFRGHEDLEARFGSIFRQSLDEVLDGQRTGRFDIAGLAKTEKTYLGTKVEIVTRAGFELHYGAKMDYEVAGHEIDAKFSITGTWAIPTEAMGHLCLLMSADDHKSAFDVGVIRIRPEVLNRGRNKDGKTTITKQARGSIVWLARNASLPRNLLLSLPQSTVDRIRSAGSGQQRINELLRCVQGCPIDRNTAVTVAQQKDGLKRCRDARRHLRKEGIAVLGHQNDSPKIASALGLPVPEKGTFLSIRLVKVADDTDGRPVVEISGDHYAVSRPGEPVEPVPDIRY</sequence>
<comment type="caution">
    <text evidence="5">The sequence shown here is derived from an EMBL/GenBank/DDBJ whole genome shotgun (WGS) entry which is preliminary data.</text>
</comment>
<keyword evidence="3" id="KW-0378">Hydrolase</keyword>
<keyword evidence="1" id="KW-0540">Nuclease</keyword>
<evidence type="ECO:0000256" key="2">
    <source>
        <dbReference type="ARBA" id="ARBA00022759"/>
    </source>
</evidence>
<protein>
    <submittedName>
        <fullName evidence="5">NaeI family type II restriction endonuclease</fullName>
    </submittedName>
</protein>
<reference evidence="6" key="1">
    <citation type="journal article" date="2019" name="Int. J. Syst. Evol. Microbiol.">
        <title>The Global Catalogue of Microorganisms (GCM) 10K type strain sequencing project: providing services to taxonomists for standard genome sequencing and annotation.</title>
        <authorList>
            <consortium name="The Broad Institute Genomics Platform"/>
            <consortium name="The Broad Institute Genome Sequencing Center for Infectious Disease"/>
            <person name="Wu L."/>
            <person name="Ma J."/>
        </authorList>
    </citation>
    <scope>NUCLEOTIDE SEQUENCE [LARGE SCALE GENOMIC DNA]</scope>
    <source>
        <strain evidence="6">CGMCC 4.7645</strain>
    </source>
</reference>
<dbReference type="InterPro" id="IPR036388">
    <property type="entry name" value="WH-like_DNA-bd_sf"/>
</dbReference>
<evidence type="ECO:0000313" key="5">
    <source>
        <dbReference type="EMBL" id="MFD2417301.1"/>
    </source>
</evidence>
<evidence type="ECO:0000256" key="3">
    <source>
        <dbReference type="ARBA" id="ARBA00022801"/>
    </source>
</evidence>
<evidence type="ECO:0000256" key="1">
    <source>
        <dbReference type="ARBA" id="ARBA00022722"/>
    </source>
</evidence>
<dbReference type="SUPFAM" id="SSF52980">
    <property type="entry name" value="Restriction endonuclease-like"/>
    <property type="match status" value="1"/>
</dbReference>
<organism evidence="5 6">
    <name type="scientific">Amycolatopsis pigmentata</name>
    <dbReference type="NCBI Taxonomy" id="450801"/>
    <lineage>
        <taxon>Bacteria</taxon>
        <taxon>Bacillati</taxon>
        <taxon>Actinomycetota</taxon>
        <taxon>Actinomycetes</taxon>
        <taxon>Pseudonocardiales</taxon>
        <taxon>Pseudonocardiaceae</taxon>
        <taxon>Amycolatopsis</taxon>
    </lineage>
</organism>
<keyword evidence="2 5" id="KW-0255">Endonuclease</keyword>
<dbReference type="EMBL" id="JBHUKR010000007">
    <property type="protein sequence ID" value="MFD2417301.1"/>
    <property type="molecule type" value="Genomic_DNA"/>
</dbReference>
<dbReference type="Pfam" id="PF09126">
    <property type="entry name" value="NaeI"/>
    <property type="match status" value="1"/>
</dbReference>
<dbReference type="Proteomes" id="UP001597417">
    <property type="component" value="Unassembled WGS sequence"/>
</dbReference>
<keyword evidence="6" id="KW-1185">Reference proteome</keyword>
<gene>
    <name evidence="5" type="ORF">ACFSXZ_13310</name>
</gene>
<dbReference type="CDD" id="cd22338">
    <property type="entry name" value="NaeI-like"/>
    <property type="match status" value="1"/>
</dbReference>
<proteinExistence type="predicted"/>
<dbReference type="Gene3D" id="1.10.10.10">
    <property type="entry name" value="Winged helix-like DNA-binding domain superfamily/Winged helix DNA-binding domain"/>
    <property type="match status" value="1"/>
</dbReference>
<accession>A0ABW5FR21</accession>
<name>A0ABW5FR21_9PSEU</name>
<evidence type="ECO:0000313" key="6">
    <source>
        <dbReference type="Proteomes" id="UP001597417"/>
    </source>
</evidence>
<dbReference type="GO" id="GO:0004519">
    <property type="term" value="F:endonuclease activity"/>
    <property type="evidence" value="ECO:0007669"/>
    <property type="project" value="UniProtKB-KW"/>
</dbReference>
<feature type="domain" description="Type II restriction enzyme NaeI" evidence="4">
    <location>
        <begin position="45"/>
        <end position="313"/>
    </location>
</feature>